<dbReference type="Proteomes" id="UP000825729">
    <property type="component" value="Unassembled WGS sequence"/>
</dbReference>
<protein>
    <submittedName>
        <fullName evidence="1">Uncharacterized protein</fullName>
    </submittedName>
</protein>
<dbReference type="AlphaFoldDB" id="A0AAV7EA96"/>
<sequence>MSQPPFKVTKIYSGRTIPVGKCWKLVLFAAIPNKLKPLEATENITPPHVNIT</sequence>
<keyword evidence="2" id="KW-1185">Reference proteome</keyword>
<accession>A0AAV7EA96</accession>
<name>A0AAV7EA96_ARIFI</name>
<proteinExistence type="predicted"/>
<reference evidence="1 2" key="1">
    <citation type="submission" date="2021-07" db="EMBL/GenBank/DDBJ databases">
        <title>The Aristolochia fimbriata genome: insights into angiosperm evolution, floral development and chemical biosynthesis.</title>
        <authorList>
            <person name="Jiao Y."/>
        </authorList>
    </citation>
    <scope>NUCLEOTIDE SEQUENCE [LARGE SCALE GENOMIC DNA]</scope>
    <source>
        <strain evidence="1">IBCAS-2021</strain>
        <tissue evidence="1">Leaf</tissue>
    </source>
</reference>
<dbReference type="EMBL" id="JAINDJ010000005">
    <property type="protein sequence ID" value="KAG9445633.1"/>
    <property type="molecule type" value="Genomic_DNA"/>
</dbReference>
<evidence type="ECO:0000313" key="2">
    <source>
        <dbReference type="Proteomes" id="UP000825729"/>
    </source>
</evidence>
<gene>
    <name evidence="1" type="ORF">H6P81_011761</name>
</gene>
<evidence type="ECO:0000313" key="1">
    <source>
        <dbReference type="EMBL" id="KAG9445633.1"/>
    </source>
</evidence>
<organism evidence="1 2">
    <name type="scientific">Aristolochia fimbriata</name>
    <name type="common">White veined hardy Dutchman's pipe vine</name>
    <dbReference type="NCBI Taxonomy" id="158543"/>
    <lineage>
        <taxon>Eukaryota</taxon>
        <taxon>Viridiplantae</taxon>
        <taxon>Streptophyta</taxon>
        <taxon>Embryophyta</taxon>
        <taxon>Tracheophyta</taxon>
        <taxon>Spermatophyta</taxon>
        <taxon>Magnoliopsida</taxon>
        <taxon>Magnoliidae</taxon>
        <taxon>Piperales</taxon>
        <taxon>Aristolochiaceae</taxon>
        <taxon>Aristolochia</taxon>
    </lineage>
</organism>
<comment type="caution">
    <text evidence="1">The sequence shown here is derived from an EMBL/GenBank/DDBJ whole genome shotgun (WGS) entry which is preliminary data.</text>
</comment>